<comment type="similarity">
    <text evidence="9">Belongs to the acireductone dioxygenase (ARD) family.</text>
</comment>
<dbReference type="Pfam" id="PF03079">
    <property type="entry name" value="ARD"/>
    <property type="match status" value="1"/>
</dbReference>
<evidence type="ECO:0000256" key="6">
    <source>
        <dbReference type="ARBA" id="ARBA00023002"/>
    </source>
</evidence>
<evidence type="ECO:0000256" key="8">
    <source>
        <dbReference type="ARBA" id="ARBA00023167"/>
    </source>
</evidence>
<evidence type="ECO:0000256" key="1">
    <source>
        <dbReference type="ARBA" id="ARBA00000428"/>
    </source>
</evidence>
<dbReference type="GO" id="GO:0010308">
    <property type="term" value="F:acireductone dioxygenase (Ni2+-requiring) activity"/>
    <property type="evidence" value="ECO:0007669"/>
    <property type="project" value="UniProtKB-UniRule"/>
</dbReference>
<feature type="site" description="Important to generate the dianion" evidence="9">
    <location>
        <position position="105"/>
    </location>
</feature>
<keyword evidence="5 9" id="KW-0223">Dioxygenase</keyword>
<keyword evidence="8 9" id="KW-0486">Methionine biosynthesis</keyword>
<feature type="binding site" evidence="9">
    <location>
        <position position="99"/>
    </location>
    <ligand>
        <name>Fe(2+)</name>
        <dbReference type="ChEBI" id="CHEBI:29033"/>
    </ligand>
</feature>
<dbReference type="Proteomes" id="UP000280346">
    <property type="component" value="Unassembled WGS sequence"/>
</dbReference>
<dbReference type="OrthoDB" id="9795636at2"/>
<name>A0A433JAR0_9PROT</name>
<comment type="caution">
    <text evidence="10">The sequence shown here is derived from an EMBL/GenBank/DDBJ whole genome shotgun (WGS) entry which is preliminary data.</text>
</comment>
<dbReference type="GO" id="GO:0010309">
    <property type="term" value="F:acireductone dioxygenase [iron(II)-requiring] activity"/>
    <property type="evidence" value="ECO:0007669"/>
    <property type="project" value="UniProtKB-UniRule"/>
</dbReference>
<dbReference type="EC" id="1.13.11.54" evidence="9"/>
<dbReference type="InterPro" id="IPR011051">
    <property type="entry name" value="RmlC_Cupin_sf"/>
</dbReference>
<comment type="cofactor">
    <cofactor evidence="9">
        <name>Ni(2+)</name>
        <dbReference type="ChEBI" id="CHEBI:49786"/>
    </cofactor>
    <text evidence="9">Binds 1 nickel ion per monomer.</text>
</comment>
<keyword evidence="4 9" id="KW-0479">Metal-binding</keyword>
<dbReference type="EC" id="1.13.11.53" evidence="9"/>
<feature type="binding site" evidence="9">
    <location>
        <position position="103"/>
    </location>
    <ligand>
        <name>Fe(2+)</name>
        <dbReference type="ChEBI" id="CHEBI:29033"/>
    </ligand>
</feature>
<organism evidence="10 11">
    <name type="scientific">Azospirillum doebereinerae</name>
    <dbReference type="NCBI Taxonomy" id="92933"/>
    <lineage>
        <taxon>Bacteria</taxon>
        <taxon>Pseudomonadati</taxon>
        <taxon>Pseudomonadota</taxon>
        <taxon>Alphaproteobacteria</taxon>
        <taxon>Rhodospirillales</taxon>
        <taxon>Azospirillaceae</taxon>
        <taxon>Azospirillum</taxon>
    </lineage>
</organism>
<feature type="binding site" evidence="9">
    <location>
        <position position="97"/>
    </location>
    <ligand>
        <name>Fe(2+)</name>
        <dbReference type="ChEBI" id="CHEBI:29033"/>
    </ligand>
</feature>
<gene>
    <name evidence="9" type="primary">mtnD</name>
    <name evidence="10" type="ORF">EJ913_10410</name>
</gene>
<keyword evidence="6 9" id="KW-0560">Oxidoreductase</keyword>
<dbReference type="Gene3D" id="2.60.120.10">
    <property type="entry name" value="Jelly Rolls"/>
    <property type="match status" value="1"/>
</dbReference>
<reference evidence="10 11" key="1">
    <citation type="submission" date="2018-12" db="EMBL/GenBank/DDBJ databases">
        <authorList>
            <person name="Yang Y."/>
        </authorList>
    </citation>
    <scope>NUCLEOTIDE SEQUENCE [LARGE SCALE GENOMIC DNA]</scope>
    <source>
        <strain evidence="10 11">GSF71</strain>
    </source>
</reference>
<feature type="binding site" evidence="9">
    <location>
        <position position="103"/>
    </location>
    <ligand>
        <name>Ni(2+)</name>
        <dbReference type="ChEBI" id="CHEBI:49786"/>
    </ligand>
</feature>
<dbReference type="GO" id="GO:0019284">
    <property type="term" value="P:L-methionine salvage from S-adenosylmethionine"/>
    <property type="evidence" value="ECO:0007669"/>
    <property type="project" value="InterPro"/>
</dbReference>
<evidence type="ECO:0000256" key="7">
    <source>
        <dbReference type="ARBA" id="ARBA00023004"/>
    </source>
</evidence>
<feature type="binding site" evidence="9">
    <location>
        <position position="141"/>
    </location>
    <ligand>
        <name>Ni(2+)</name>
        <dbReference type="ChEBI" id="CHEBI:49786"/>
    </ligand>
</feature>
<dbReference type="InterPro" id="IPR023956">
    <property type="entry name" value="ARD_bac"/>
</dbReference>
<dbReference type="GO" id="GO:0005506">
    <property type="term" value="F:iron ion binding"/>
    <property type="evidence" value="ECO:0007669"/>
    <property type="project" value="UniProtKB-UniRule"/>
</dbReference>
<sequence length="185" mass="20306">MPHLTVYREHDAVRPEVITGDPAVLAGHLAMAGILLERWTAEPVLPADADTAAVLSAYAAPIQRLQRVRGYQSVDVVRMPRGTPDAAALRAKFLDEHTHTEDEARFFVEGSGAFYLHMDGRVFRVVCEAGDLLSVPAGTRHWFDMGPEPHLTAIRFFTRPDGWVAESTGDPISARFPGYEGVVNA</sequence>
<dbReference type="UniPathway" id="UPA00904">
    <property type="reaction ID" value="UER00878"/>
</dbReference>
<feature type="binding site" evidence="9">
    <location>
        <position position="141"/>
    </location>
    <ligand>
        <name>Fe(2+)</name>
        <dbReference type="ChEBI" id="CHEBI:29033"/>
    </ligand>
</feature>
<evidence type="ECO:0000256" key="2">
    <source>
        <dbReference type="ARBA" id="ARBA00022596"/>
    </source>
</evidence>
<feature type="binding site" evidence="9">
    <location>
        <position position="99"/>
    </location>
    <ligand>
        <name>Ni(2+)</name>
        <dbReference type="ChEBI" id="CHEBI:49786"/>
    </ligand>
</feature>
<keyword evidence="7 9" id="KW-0408">Iron</keyword>
<comment type="cofactor">
    <cofactor evidence="9">
        <name>Fe(2+)</name>
        <dbReference type="ChEBI" id="CHEBI:29033"/>
    </cofactor>
    <text evidence="9">Binds 1 Fe(2+) cation per monomer.</text>
</comment>
<comment type="subunit">
    <text evidence="9">Monomer.</text>
</comment>
<evidence type="ECO:0000256" key="3">
    <source>
        <dbReference type="ARBA" id="ARBA00022605"/>
    </source>
</evidence>
<evidence type="ECO:0000256" key="4">
    <source>
        <dbReference type="ARBA" id="ARBA00022723"/>
    </source>
</evidence>
<dbReference type="RefSeq" id="WP_126997459.1">
    <property type="nucleotide sequence ID" value="NZ_JAKOAR010000035.1"/>
</dbReference>
<feature type="binding site" evidence="9">
    <location>
        <position position="97"/>
    </location>
    <ligand>
        <name>Ni(2+)</name>
        <dbReference type="ChEBI" id="CHEBI:49786"/>
    </ligand>
</feature>
<keyword evidence="2 9" id="KW-0533">Nickel</keyword>
<proteinExistence type="inferred from homology"/>
<dbReference type="InterPro" id="IPR014710">
    <property type="entry name" value="RmlC-like_jellyroll"/>
</dbReference>
<dbReference type="PANTHER" id="PTHR23418">
    <property type="entry name" value="ACIREDUCTONE DIOXYGENASE"/>
    <property type="match status" value="1"/>
</dbReference>
<dbReference type="SUPFAM" id="SSF51182">
    <property type="entry name" value="RmlC-like cupins"/>
    <property type="match status" value="1"/>
</dbReference>
<evidence type="ECO:0000256" key="9">
    <source>
        <dbReference type="HAMAP-Rule" id="MF_01682"/>
    </source>
</evidence>
<comment type="function">
    <text evidence="9">Catalyzes 2 different reactions between oxygene and the acireductone 1,2-dihydroxy-3-keto-5-methylthiopentene (DHK-MTPene) depending upon the metal bound in the active site. Fe-containing acireductone dioxygenase (Fe-ARD) produces formate and 2-keto-4-methylthiobutyrate (KMTB), the alpha-ketoacid precursor of methionine in the methionine recycle pathway. Ni-containing acireductone dioxygenase (Ni-ARD) produces methylthiopropionate, carbon monoxide and formate, and does not lie on the methionine recycle pathway.</text>
</comment>
<evidence type="ECO:0000256" key="5">
    <source>
        <dbReference type="ARBA" id="ARBA00022964"/>
    </source>
</evidence>
<feature type="site" description="May play a role in metal incorporation in vivo" evidence="9">
    <location>
        <position position="96"/>
    </location>
</feature>
<dbReference type="InterPro" id="IPR004313">
    <property type="entry name" value="ARD"/>
</dbReference>
<comment type="catalytic activity">
    <reaction evidence="1 9">
        <text>1,2-dihydroxy-5-(methylsulfanyl)pent-1-en-3-one + O2 = 4-methylsulfanyl-2-oxobutanoate + formate + 2 H(+)</text>
        <dbReference type="Rhea" id="RHEA:24504"/>
        <dbReference type="ChEBI" id="CHEBI:15378"/>
        <dbReference type="ChEBI" id="CHEBI:15379"/>
        <dbReference type="ChEBI" id="CHEBI:15740"/>
        <dbReference type="ChEBI" id="CHEBI:16723"/>
        <dbReference type="ChEBI" id="CHEBI:49252"/>
        <dbReference type="EC" id="1.13.11.54"/>
    </reaction>
</comment>
<keyword evidence="11" id="KW-1185">Reference proteome</keyword>
<comment type="pathway">
    <text evidence="9">Amino-acid biosynthesis; L-methionine biosynthesis via salvage pathway; L-methionine from S-methyl-5-thio-alpha-D-ribose 1-phosphate: step 5/6.</text>
</comment>
<accession>A0A433JAR0</accession>
<feature type="site" description="May play a role in transmitting local conformational changes" evidence="9">
    <location>
        <position position="102"/>
    </location>
</feature>
<dbReference type="AlphaFoldDB" id="A0A433JAR0"/>
<keyword evidence="3 9" id="KW-0028">Amino-acid biosynthesis</keyword>
<dbReference type="HAMAP" id="MF_01682">
    <property type="entry name" value="Salvage_MtnD"/>
    <property type="match status" value="1"/>
</dbReference>
<dbReference type="EMBL" id="RZIJ01000006">
    <property type="protein sequence ID" value="RUQ72958.1"/>
    <property type="molecule type" value="Genomic_DNA"/>
</dbReference>
<dbReference type="PANTHER" id="PTHR23418:SF0">
    <property type="entry name" value="ACIREDUCTONE DIOXYGENASE"/>
    <property type="match status" value="1"/>
</dbReference>
<evidence type="ECO:0000313" key="11">
    <source>
        <dbReference type="Proteomes" id="UP000280346"/>
    </source>
</evidence>
<dbReference type="GO" id="GO:0016151">
    <property type="term" value="F:nickel cation binding"/>
    <property type="evidence" value="ECO:0007669"/>
    <property type="project" value="UniProtKB-UniRule"/>
</dbReference>
<comment type="catalytic activity">
    <reaction evidence="9">
        <text>1,2-dihydroxy-5-(methylsulfanyl)pent-1-en-3-one + O2 = 3-(methylsulfanyl)propanoate + CO + formate + 2 H(+)</text>
        <dbReference type="Rhea" id="RHEA:14161"/>
        <dbReference type="ChEBI" id="CHEBI:15378"/>
        <dbReference type="ChEBI" id="CHEBI:15379"/>
        <dbReference type="ChEBI" id="CHEBI:15740"/>
        <dbReference type="ChEBI" id="CHEBI:17245"/>
        <dbReference type="ChEBI" id="CHEBI:49016"/>
        <dbReference type="ChEBI" id="CHEBI:49252"/>
        <dbReference type="EC" id="1.13.11.53"/>
    </reaction>
</comment>
<evidence type="ECO:0000313" key="10">
    <source>
        <dbReference type="EMBL" id="RUQ72958.1"/>
    </source>
</evidence>
<dbReference type="CDD" id="cd02232">
    <property type="entry name" value="cupin_ARD"/>
    <property type="match status" value="1"/>
</dbReference>
<protein>
    <recommendedName>
        <fullName evidence="9">Acireductone dioxygenase</fullName>
    </recommendedName>
    <alternativeName>
        <fullName evidence="9">1,2-dihydroxy-3-keto-5-methylthiopentene dioxygenase</fullName>
        <shortName evidence="9">DHK-MTPene dioxygenase</shortName>
    </alternativeName>
    <alternativeName>
        <fullName evidence="9">Acireductone dioxygenase (Fe(2+)-requiring)</fullName>
        <shortName evidence="9">ARD'</shortName>
        <shortName evidence="9">Fe-ARD</shortName>
        <ecNumber evidence="9">1.13.11.54</ecNumber>
    </alternativeName>
    <alternativeName>
        <fullName evidence="9">Acireductone dioxygenase (Ni(2+)-requiring)</fullName>
        <shortName evidence="9">ARD</shortName>
        <shortName evidence="9">Ni-ARD</shortName>
        <ecNumber evidence="9">1.13.11.53</ecNumber>
    </alternativeName>
</protein>
<dbReference type="GO" id="GO:0019509">
    <property type="term" value="P:L-methionine salvage from methylthioadenosine"/>
    <property type="evidence" value="ECO:0007669"/>
    <property type="project" value="UniProtKB-UniRule"/>
</dbReference>